<evidence type="ECO:0000256" key="5">
    <source>
        <dbReference type="ARBA" id="ARBA00022679"/>
    </source>
</evidence>
<evidence type="ECO:0000259" key="10">
    <source>
        <dbReference type="Pfam" id="PF02223"/>
    </source>
</evidence>
<dbReference type="Proteomes" id="UP000515163">
    <property type="component" value="Unplaced"/>
</dbReference>
<dbReference type="GO" id="GO:0005524">
    <property type="term" value="F:ATP binding"/>
    <property type="evidence" value="ECO:0007669"/>
    <property type="project" value="UniProtKB-KW"/>
</dbReference>
<evidence type="ECO:0000256" key="1">
    <source>
        <dbReference type="ARBA" id="ARBA00004992"/>
    </source>
</evidence>
<name>A0A6P8HIR0_ACTTE</name>
<dbReference type="RefSeq" id="XP_031554763.1">
    <property type="nucleotide sequence ID" value="XM_031698903.1"/>
</dbReference>
<keyword evidence="5" id="KW-0808">Transferase</keyword>
<proteinExistence type="inferred from homology"/>
<keyword evidence="9" id="KW-0067">ATP-binding</keyword>
<keyword evidence="8" id="KW-0418">Kinase</keyword>
<dbReference type="GO" id="GO:0006233">
    <property type="term" value="P:dTDP biosynthetic process"/>
    <property type="evidence" value="ECO:0007669"/>
    <property type="project" value="InterPro"/>
</dbReference>
<dbReference type="GO" id="GO:0004550">
    <property type="term" value="F:nucleoside diphosphate kinase activity"/>
    <property type="evidence" value="ECO:0007669"/>
    <property type="project" value="TreeGrafter"/>
</dbReference>
<dbReference type="KEGG" id="aten:116291695"/>
<keyword evidence="6" id="KW-0545">Nucleotide biosynthesis</keyword>
<dbReference type="GO" id="GO:0005634">
    <property type="term" value="C:nucleus"/>
    <property type="evidence" value="ECO:0007669"/>
    <property type="project" value="TreeGrafter"/>
</dbReference>
<dbReference type="GO" id="GO:0006235">
    <property type="term" value="P:dTTP biosynthetic process"/>
    <property type="evidence" value="ECO:0007669"/>
    <property type="project" value="TreeGrafter"/>
</dbReference>
<evidence type="ECO:0000313" key="11">
    <source>
        <dbReference type="Proteomes" id="UP000515163"/>
    </source>
</evidence>
<evidence type="ECO:0000256" key="7">
    <source>
        <dbReference type="ARBA" id="ARBA00022741"/>
    </source>
</evidence>
<dbReference type="PROSITE" id="PS01331">
    <property type="entry name" value="THYMIDYLATE_KINASE"/>
    <property type="match status" value="1"/>
</dbReference>
<dbReference type="InterPro" id="IPR027417">
    <property type="entry name" value="P-loop_NTPase"/>
</dbReference>
<gene>
    <name evidence="12" type="primary">LOC116291695</name>
</gene>
<evidence type="ECO:0000256" key="9">
    <source>
        <dbReference type="ARBA" id="ARBA00022840"/>
    </source>
</evidence>
<accession>A0A6P8HIR0</accession>
<dbReference type="FunFam" id="3.40.50.300:FF:000679">
    <property type="entry name" value="Thymidylate kinase"/>
    <property type="match status" value="1"/>
</dbReference>
<sequence length="223" mass="25367">MTSMTTSFIRMVHTCRGAFICLEGCDRAGKSTQSKLLVDYIRSLGSSVEQMRFPDRSTAIGKCIDSYLTNKTDLDDHAIHLLFSANRWEAVPTIKNLLNNGTTIVTDRYAYSGVAFTAAKEGFTLEWCKNPDRGLPSPDLVIYLDVSSIKTSERSDYGQERYENNDFQNKVSARYLELKASDWKVIDASKSIEEIHEDIKQAVLKVQERVTDKREPIHKLWVD</sequence>
<dbReference type="OrthoDB" id="425602at2759"/>
<dbReference type="InterPro" id="IPR018095">
    <property type="entry name" value="Thymidylate_kin_CS"/>
</dbReference>
<evidence type="ECO:0000256" key="4">
    <source>
        <dbReference type="ARBA" id="ARBA00017144"/>
    </source>
</evidence>
<reference evidence="12" key="1">
    <citation type="submission" date="2025-08" db="UniProtKB">
        <authorList>
            <consortium name="RefSeq"/>
        </authorList>
    </citation>
    <scope>IDENTIFICATION</scope>
    <source>
        <tissue evidence="12">Tentacle</tissue>
    </source>
</reference>
<evidence type="ECO:0000256" key="2">
    <source>
        <dbReference type="ARBA" id="ARBA00009776"/>
    </source>
</evidence>
<evidence type="ECO:0000256" key="3">
    <source>
        <dbReference type="ARBA" id="ARBA00012980"/>
    </source>
</evidence>
<dbReference type="PANTHER" id="PTHR10344">
    <property type="entry name" value="THYMIDYLATE KINASE"/>
    <property type="match status" value="1"/>
</dbReference>
<dbReference type="GO" id="GO:0005829">
    <property type="term" value="C:cytosol"/>
    <property type="evidence" value="ECO:0007669"/>
    <property type="project" value="TreeGrafter"/>
</dbReference>
<dbReference type="GeneID" id="116291695"/>
<evidence type="ECO:0000256" key="6">
    <source>
        <dbReference type="ARBA" id="ARBA00022727"/>
    </source>
</evidence>
<dbReference type="GO" id="GO:0006227">
    <property type="term" value="P:dUDP biosynthetic process"/>
    <property type="evidence" value="ECO:0007669"/>
    <property type="project" value="TreeGrafter"/>
</dbReference>
<dbReference type="SUPFAM" id="SSF52540">
    <property type="entry name" value="P-loop containing nucleoside triphosphate hydrolases"/>
    <property type="match status" value="1"/>
</dbReference>
<comment type="similarity">
    <text evidence="2">Belongs to the thymidylate kinase family.</text>
</comment>
<keyword evidence="11" id="KW-1185">Reference proteome</keyword>
<organism evidence="11 12">
    <name type="scientific">Actinia tenebrosa</name>
    <name type="common">Australian red waratah sea anemone</name>
    <dbReference type="NCBI Taxonomy" id="6105"/>
    <lineage>
        <taxon>Eukaryota</taxon>
        <taxon>Metazoa</taxon>
        <taxon>Cnidaria</taxon>
        <taxon>Anthozoa</taxon>
        <taxon>Hexacorallia</taxon>
        <taxon>Actiniaria</taxon>
        <taxon>Actiniidae</taxon>
        <taxon>Actinia</taxon>
    </lineage>
</organism>
<dbReference type="GO" id="GO:0004798">
    <property type="term" value="F:dTMP kinase activity"/>
    <property type="evidence" value="ECO:0007669"/>
    <property type="project" value="UniProtKB-EC"/>
</dbReference>
<dbReference type="HAMAP" id="MF_00165">
    <property type="entry name" value="Thymidylate_kinase"/>
    <property type="match status" value="1"/>
</dbReference>
<protein>
    <recommendedName>
        <fullName evidence="4">Thymidylate kinase</fullName>
        <ecNumber evidence="3">2.7.4.9</ecNumber>
    </recommendedName>
</protein>
<dbReference type="AlphaFoldDB" id="A0A6P8HIR0"/>
<dbReference type="Pfam" id="PF02223">
    <property type="entry name" value="Thymidylate_kin"/>
    <property type="match status" value="1"/>
</dbReference>
<dbReference type="PANTHER" id="PTHR10344:SF1">
    <property type="entry name" value="THYMIDYLATE KINASE"/>
    <property type="match status" value="1"/>
</dbReference>
<keyword evidence="7" id="KW-0547">Nucleotide-binding</keyword>
<comment type="pathway">
    <text evidence="1">Pyrimidine metabolism; dTTP biosynthesis.</text>
</comment>
<dbReference type="EC" id="2.7.4.9" evidence="3"/>
<dbReference type="InParanoid" id="A0A6P8HIR0"/>
<dbReference type="NCBIfam" id="TIGR00041">
    <property type="entry name" value="DTMP_kinase"/>
    <property type="match status" value="1"/>
</dbReference>
<evidence type="ECO:0000256" key="8">
    <source>
        <dbReference type="ARBA" id="ARBA00022777"/>
    </source>
</evidence>
<dbReference type="InterPro" id="IPR039430">
    <property type="entry name" value="Thymidylate_kin-like_dom"/>
</dbReference>
<dbReference type="FunCoup" id="A0A6P8HIR0">
    <property type="interactions" value="2549"/>
</dbReference>
<feature type="domain" description="Thymidylate kinase-like" evidence="10">
    <location>
        <begin position="22"/>
        <end position="199"/>
    </location>
</feature>
<dbReference type="GO" id="GO:0005739">
    <property type="term" value="C:mitochondrion"/>
    <property type="evidence" value="ECO:0007669"/>
    <property type="project" value="TreeGrafter"/>
</dbReference>
<dbReference type="Gene3D" id="3.40.50.300">
    <property type="entry name" value="P-loop containing nucleotide triphosphate hydrolases"/>
    <property type="match status" value="1"/>
</dbReference>
<dbReference type="InterPro" id="IPR018094">
    <property type="entry name" value="Thymidylate_kinase"/>
</dbReference>
<evidence type="ECO:0000313" key="12">
    <source>
        <dbReference type="RefSeq" id="XP_031554763.1"/>
    </source>
</evidence>
<dbReference type="CDD" id="cd01672">
    <property type="entry name" value="TMPK"/>
    <property type="match status" value="1"/>
</dbReference>